<dbReference type="InterPro" id="IPR016163">
    <property type="entry name" value="Ald_DH_C"/>
</dbReference>
<reference evidence="9" key="1">
    <citation type="submission" date="2020-08" db="EMBL/GenBank/DDBJ databases">
        <title>Genome public.</title>
        <authorList>
            <person name="Liu C."/>
            <person name="Sun Q."/>
        </authorList>
    </citation>
    <scope>NUCLEOTIDE SEQUENCE</scope>
    <source>
        <strain evidence="9">NSJ-68</strain>
    </source>
</reference>
<evidence type="ECO:0000313" key="9">
    <source>
        <dbReference type="EMBL" id="MBC5659852.1"/>
    </source>
</evidence>
<gene>
    <name evidence="7" type="primary">proA</name>
    <name evidence="9" type="ORF">H8S44_08720</name>
</gene>
<dbReference type="GO" id="GO:0004350">
    <property type="term" value="F:glutamate-5-semialdehyde dehydrogenase activity"/>
    <property type="evidence" value="ECO:0007669"/>
    <property type="project" value="UniProtKB-UniRule"/>
</dbReference>
<dbReference type="CDD" id="cd07079">
    <property type="entry name" value="ALDH_F18-19_ProA-GPR"/>
    <property type="match status" value="1"/>
</dbReference>
<evidence type="ECO:0000256" key="2">
    <source>
        <dbReference type="ARBA" id="ARBA00022605"/>
    </source>
</evidence>
<dbReference type="InterPro" id="IPR016162">
    <property type="entry name" value="Ald_DH_N"/>
</dbReference>
<dbReference type="SUPFAM" id="SSF53720">
    <property type="entry name" value="ALDH-like"/>
    <property type="match status" value="1"/>
</dbReference>
<dbReference type="InterPro" id="IPR037171">
    <property type="entry name" value="NagB/RpiA_transferase-like"/>
</dbReference>
<evidence type="ECO:0000256" key="1">
    <source>
        <dbReference type="ARBA" id="ARBA00004985"/>
    </source>
</evidence>
<feature type="domain" description="Aldehyde dehydrogenase" evidence="8">
    <location>
        <begin position="69"/>
        <end position="349"/>
    </location>
</feature>
<comment type="pathway">
    <text evidence="1 7">Amino-acid biosynthesis; L-proline biosynthesis; L-glutamate 5-semialdehyde from L-glutamate: step 2/2.</text>
</comment>
<dbReference type="Proteomes" id="UP000649345">
    <property type="component" value="Unassembled WGS sequence"/>
</dbReference>
<organism evidence="9 10">
    <name type="scientific">Anaerosacchariphilus hominis</name>
    <dbReference type="NCBI Taxonomy" id="2763017"/>
    <lineage>
        <taxon>Bacteria</taxon>
        <taxon>Bacillati</taxon>
        <taxon>Bacillota</taxon>
        <taxon>Clostridia</taxon>
        <taxon>Lachnospirales</taxon>
        <taxon>Lachnospiraceae</taxon>
        <taxon>Anaerosacchariphilus</taxon>
    </lineage>
</organism>
<evidence type="ECO:0000313" key="10">
    <source>
        <dbReference type="Proteomes" id="UP000649345"/>
    </source>
</evidence>
<dbReference type="AlphaFoldDB" id="A0A923LCZ7"/>
<comment type="similarity">
    <text evidence="7">Belongs to the gamma-glutamyl phosphate reductase family.</text>
</comment>
<dbReference type="NCBIfam" id="NF001221">
    <property type="entry name" value="PRK00197.1"/>
    <property type="match status" value="1"/>
</dbReference>
<dbReference type="InterPro" id="IPR016161">
    <property type="entry name" value="Ald_DH/histidinol_DH"/>
</dbReference>
<feature type="domain" description="Aldehyde dehydrogenase" evidence="8">
    <location>
        <begin position="382"/>
        <end position="444"/>
    </location>
</feature>
<accession>A0A923LCZ7</accession>
<dbReference type="InterPro" id="IPR002698">
    <property type="entry name" value="FTHF_cligase"/>
</dbReference>
<dbReference type="PANTHER" id="PTHR11063">
    <property type="entry name" value="GLUTAMATE SEMIALDEHYDE DEHYDROGENASE"/>
    <property type="match status" value="1"/>
</dbReference>
<protein>
    <recommendedName>
        <fullName evidence="7">Gamma-glutamyl phosphate reductase</fullName>
        <shortName evidence="7">GPR</shortName>
        <ecNumber evidence="7">1.2.1.41</ecNumber>
    </recommendedName>
    <alternativeName>
        <fullName evidence="7">Glutamate-5-semialdehyde dehydrogenase</fullName>
    </alternativeName>
    <alternativeName>
        <fullName evidence="7">Glutamyl-gamma-semialdehyde dehydrogenase</fullName>
        <shortName evidence="7">GSA dehydrogenase</shortName>
    </alternativeName>
</protein>
<dbReference type="Gene3D" id="3.40.50.10420">
    <property type="entry name" value="NagB/RpiA/CoA transferase-like"/>
    <property type="match status" value="1"/>
</dbReference>
<keyword evidence="3 7" id="KW-0641">Proline biosynthesis</keyword>
<dbReference type="FunFam" id="3.40.309.10:FF:000006">
    <property type="entry name" value="Gamma-glutamyl phosphate reductase"/>
    <property type="match status" value="1"/>
</dbReference>
<dbReference type="Gene3D" id="3.40.605.10">
    <property type="entry name" value="Aldehyde Dehydrogenase, Chain A, domain 1"/>
    <property type="match status" value="1"/>
</dbReference>
<keyword evidence="5 7" id="KW-0560">Oxidoreductase</keyword>
<dbReference type="GO" id="GO:0055129">
    <property type="term" value="P:L-proline biosynthetic process"/>
    <property type="evidence" value="ECO:0007669"/>
    <property type="project" value="UniProtKB-UniRule"/>
</dbReference>
<dbReference type="SUPFAM" id="SSF100950">
    <property type="entry name" value="NagB/RpiA/CoA transferase-like"/>
    <property type="match status" value="1"/>
</dbReference>
<dbReference type="PROSITE" id="PS01223">
    <property type="entry name" value="PROA"/>
    <property type="match status" value="1"/>
</dbReference>
<proteinExistence type="inferred from homology"/>
<comment type="catalytic activity">
    <reaction evidence="6 7">
        <text>L-glutamate 5-semialdehyde + phosphate + NADP(+) = L-glutamyl 5-phosphate + NADPH + H(+)</text>
        <dbReference type="Rhea" id="RHEA:19541"/>
        <dbReference type="ChEBI" id="CHEBI:15378"/>
        <dbReference type="ChEBI" id="CHEBI:43474"/>
        <dbReference type="ChEBI" id="CHEBI:57783"/>
        <dbReference type="ChEBI" id="CHEBI:58066"/>
        <dbReference type="ChEBI" id="CHEBI:58274"/>
        <dbReference type="ChEBI" id="CHEBI:58349"/>
        <dbReference type="EC" id="1.2.1.41"/>
    </reaction>
</comment>
<dbReference type="InterPro" id="IPR015590">
    <property type="entry name" value="Aldehyde_DH_dom"/>
</dbReference>
<evidence type="ECO:0000256" key="5">
    <source>
        <dbReference type="ARBA" id="ARBA00023002"/>
    </source>
</evidence>
<dbReference type="PANTHER" id="PTHR11063:SF8">
    <property type="entry name" value="DELTA-1-PYRROLINE-5-CARBOXYLATE SYNTHASE"/>
    <property type="match status" value="1"/>
</dbReference>
<name>A0A923LCZ7_9FIRM</name>
<keyword evidence="10" id="KW-1185">Reference proteome</keyword>
<dbReference type="InterPro" id="IPR020593">
    <property type="entry name" value="G-glutamylP_reductase_CS"/>
</dbReference>
<evidence type="ECO:0000256" key="4">
    <source>
        <dbReference type="ARBA" id="ARBA00022857"/>
    </source>
</evidence>
<keyword evidence="4 7" id="KW-0521">NADP</keyword>
<dbReference type="HAMAP" id="MF_00412">
    <property type="entry name" value="ProA"/>
    <property type="match status" value="1"/>
</dbReference>
<evidence type="ECO:0000256" key="7">
    <source>
        <dbReference type="HAMAP-Rule" id="MF_00412"/>
    </source>
</evidence>
<dbReference type="Pfam" id="PF00171">
    <property type="entry name" value="Aldedh"/>
    <property type="match status" value="2"/>
</dbReference>
<comment type="caution">
    <text evidence="9">The sequence shown here is derived from an EMBL/GenBank/DDBJ whole genome shotgun (WGS) entry which is preliminary data.</text>
</comment>
<evidence type="ECO:0000259" key="8">
    <source>
        <dbReference type="Pfam" id="PF00171"/>
    </source>
</evidence>
<evidence type="ECO:0000256" key="6">
    <source>
        <dbReference type="ARBA" id="ARBA00049024"/>
    </source>
</evidence>
<dbReference type="NCBIfam" id="TIGR00407">
    <property type="entry name" value="proA"/>
    <property type="match status" value="1"/>
</dbReference>
<dbReference type="Gene3D" id="3.40.309.10">
    <property type="entry name" value="Aldehyde Dehydrogenase, Chain A, domain 2"/>
    <property type="match status" value="1"/>
</dbReference>
<dbReference type="GO" id="GO:0005737">
    <property type="term" value="C:cytoplasm"/>
    <property type="evidence" value="ECO:0007669"/>
    <property type="project" value="UniProtKB-SubCell"/>
</dbReference>
<sequence>MPGVAFDEERHRIGYGGGFYDRFLEAHPALPHIALAFEFQVKESVPFESFDICPEKIVTEKRIIGDTVAASLEAIGQKAKEAEPALRVLDREKKDLVLLHAAARLIDETEHILDANALDMDAGLAKGMKTGLLDRLQLSRERIAAMAEGLRQIAALPDPIGEVMEEWTPENGLHIRRVRVPLGVIGIIYEARPNVTADAFGLCFKTGNPVVLRGGSDAIHSNQAIVEVLQRALEDCGCPASAIQLLSDTSRETASAFMKLNRYIDVLIPRGSAGLIATVVNNSTIPVIETGSGNCHIYVDDAADLSMAADIIYNAKTQRIGVCNACESLVVHRSVSQEFLPMLAKKLAPKDVELRGDEAASSCIPMKAATEADWGTEYLDYILSVKTVDSIEEAIAHINRYNTGHSEAIITENPAHAEQFLREIDAAAVYVNASTRFTDGFEFGFGAEIGISTQKLHARGPMGLIALTSYKYEITGNGQVRG</sequence>
<keyword evidence="2 7" id="KW-0028">Amino-acid biosynthesis</keyword>
<dbReference type="EMBL" id="JACOOR010000004">
    <property type="protein sequence ID" value="MBC5659852.1"/>
    <property type="molecule type" value="Genomic_DNA"/>
</dbReference>
<comment type="function">
    <text evidence="7">Catalyzes the NADPH-dependent reduction of L-glutamate 5-phosphate into L-glutamate 5-semialdehyde and phosphate. The product spontaneously undergoes cyclization to form 1-pyrroline-5-carboxylate.</text>
</comment>
<comment type="subcellular location">
    <subcellularLocation>
        <location evidence="7">Cytoplasm</location>
    </subcellularLocation>
</comment>
<evidence type="ECO:0000256" key="3">
    <source>
        <dbReference type="ARBA" id="ARBA00022650"/>
    </source>
</evidence>
<keyword evidence="7" id="KW-0963">Cytoplasm</keyword>
<dbReference type="InterPro" id="IPR000965">
    <property type="entry name" value="GPR_dom"/>
</dbReference>
<dbReference type="Pfam" id="PF01812">
    <property type="entry name" value="5-FTHF_cyc-lig"/>
    <property type="match status" value="1"/>
</dbReference>
<dbReference type="InterPro" id="IPR024185">
    <property type="entry name" value="FTHF_cligase-like_sf"/>
</dbReference>
<dbReference type="EC" id="1.2.1.41" evidence="7"/>